<feature type="compositionally biased region" description="Basic and acidic residues" evidence="1">
    <location>
        <begin position="86"/>
        <end position="98"/>
    </location>
</feature>
<dbReference type="Proteomes" id="UP000007266">
    <property type="component" value="Unassembled WGS sequence"/>
</dbReference>
<keyword evidence="3" id="KW-1185">Reference proteome</keyword>
<dbReference type="EMBL" id="KQ971857">
    <property type="protein sequence ID" value="KYB24715.1"/>
    <property type="molecule type" value="Genomic_DNA"/>
</dbReference>
<protein>
    <submittedName>
        <fullName evidence="2">Uncharacterized protein</fullName>
    </submittedName>
</protein>
<evidence type="ECO:0000313" key="3">
    <source>
        <dbReference type="Proteomes" id="UP000007266"/>
    </source>
</evidence>
<reference evidence="2 3" key="1">
    <citation type="journal article" date="2008" name="Nature">
        <title>The genome of the model beetle and pest Tribolium castaneum.</title>
        <authorList>
            <consortium name="Tribolium Genome Sequencing Consortium"/>
            <person name="Richards S."/>
            <person name="Gibbs R.A."/>
            <person name="Weinstock G.M."/>
            <person name="Brown S.J."/>
            <person name="Denell R."/>
            <person name="Beeman R.W."/>
            <person name="Gibbs R."/>
            <person name="Beeman R.W."/>
            <person name="Brown S.J."/>
            <person name="Bucher G."/>
            <person name="Friedrich M."/>
            <person name="Grimmelikhuijzen C.J."/>
            <person name="Klingler M."/>
            <person name="Lorenzen M."/>
            <person name="Richards S."/>
            <person name="Roth S."/>
            <person name="Schroder R."/>
            <person name="Tautz D."/>
            <person name="Zdobnov E.M."/>
            <person name="Muzny D."/>
            <person name="Gibbs R.A."/>
            <person name="Weinstock G.M."/>
            <person name="Attaway T."/>
            <person name="Bell S."/>
            <person name="Buhay C.J."/>
            <person name="Chandrabose M.N."/>
            <person name="Chavez D."/>
            <person name="Clerk-Blankenburg K.P."/>
            <person name="Cree A."/>
            <person name="Dao M."/>
            <person name="Davis C."/>
            <person name="Chacko J."/>
            <person name="Dinh H."/>
            <person name="Dugan-Rocha S."/>
            <person name="Fowler G."/>
            <person name="Garner T.T."/>
            <person name="Garnes J."/>
            <person name="Gnirke A."/>
            <person name="Hawes A."/>
            <person name="Hernandez J."/>
            <person name="Hines S."/>
            <person name="Holder M."/>
            <person name="Hume J."/>
            <person name="Jhangiani S.N."/>
            <person name="Joshi V."/>
            <person name="Khan Z.M."/>
            <person name="Jackson L."/>
            <person name="Kovar C."/>
            <person name="Kowis A."/>
            <person name="Lee S."/>
            <person name="Lewis L.R."/>
            <person name="Margolis J."/>
            <person name="Morgan M."/>
            <person name="Nazareth L.V."/>
            <person name="Nguyen N."/>
            <person name="Okwuonu G."/>
            <person name="Parker D."/>
            <person name="Richards S."/>
            <person name="Ruiz S.J."/>
            <person name="Santibanez J."/>
            <person name="Savard J."/>
            <person name="Scherer S.E."/>
            <person name="Schneider B."/>
            <person name="Sodergren E."/>
            <person name="Tautz D."/>
            <person name="Vattahil S."/>
            <person name="Villasana D."/>
            <person name="White C.S."/>
            <person name="Wright R."/>
            <person name="Park Y."/>
            <person name="Beeman R.W."/>
            <person name="Lord J."/>
            <person name="Oppert B."/>
            <person name="Lorenzen M."/>
            <person name="Brown S."/>
            <person name="Wang L."/>
            <person name="Savard J."/>
            <person name="Tautz D."/>
            <person name="Richards S."/>
            <person name="Weinstock G."/>
            <person name="Gibbs R.A."/>
            <person name="Liu Y."/>
            <person name="Worley K."/>
            <person name="Weinstock G."/>
            <person name="Elsik C.G."/>
            <person name="Reese J.T."/>
            <person name="Elhaik E."/>
            <person name="Landan G."/>
            <person name="Graur D."/>
            <person name="Arensburger P."/>
            <person name="Atkinson P."/>
            <person name="Beeman R.W."/>
            <person name="Beidler J."/>
            <person name="Brown S.J."/>
            <person name="Demuth J.P."/>
            <person name="Drury D.W."/>
            <person name="Du Y.Z."/>
            <person name="Fujiwara H."/>
            <person name="Lorenzen M."/>
            <person name="Maselli V."/>
            <person name="Osanai M."/>
            <person name="Park Y."/>
            <person name="Robertson H.M."/>
            <person name="Tu Z."/>
            <person name="Wang J.J."/>
            <person name="Wang S."/>
            <person name="Richards S."/>
            <person name="Song H."/>
            <person name="Zhang L."/>
            <person name="Sodergren E."/>
            <person name="Werner D."/>
            <person name="Stanke M."/>
            <person name="Morgenstern B."/>
            <person name="Solovyev V."/>
            <person name="Kosarev P."/>
            <person name="Brown G."/>
            <person name="Chen H.C."/>
            <person name="Ermolaeva O."/>
            <person name="Hlavina W."/>
            <person name="Kapustin Y."/>
            <person name="Kiryutin B."/>
            <person name="Kitts P."/>
            <person name="Maglott D."/>
            <person name="Pruitt K."/>
            <person name="Sapojnikov V."/>
            <person name="Souvorov A."/>
            <person name="Mackey A.J."/>
            <person name="Waterhouse R.M."/>
            <person name="Wyder S."/>
            <person name="Zdobnov E.M."/>
            <person name="Zdobnov E.M."/>
            <person name="Wyder S."/>
            <person name="Kriventseva E.V."/>
            <person name="Kadowaki T."/>
            <person name="Bork P."/>
            <person name="Aranda M."/>
            <person name="Bao R."/>
            <person name="Beermann A."/>
            <person name="Berns N."/>
            <person name="Bolognesi R."/>
            <person name="Bonneton F."/>
            <person name="Bopp D."/>
            <person name="Brown S.J."/>
            <person name="Bucher G."/>
            <person name="Butts T."/>
            <person name="Chaumot A."/>
            <person name="Denell R.E."/>
            <person name="Ferrier D.E."/>
            <person name="Friedrich M."/>
            <person name="Gordon C.M."/>
            <person name="Jindra M."/>
            <person name="Klingler M."/>
            <person name="Lan Q."/>
            <person name="Lattorff H.M."/>
            <person name="Laudet V."/>
            <person name="von Levetsow C."/>
            <person name="Liu Z."/>
            <person name="Lutz R."/>
            <person name="Lynch J.A."/>
            <person name="da Fonseca R.N."/>
            <person name="Posnien N."/>
            <person name="Reuter R."/>
            <person name="Roth S."/>
            <person name="Savard J."/>
            <person name="Schinko J.B."/>
            <person name="Schmitt C."/>
            <person name="Schoppmeier M."/>
            <person name="Schroder R."/>
            <person name="Shippy T.D."/>
            <person name="Simonnet F."/>
            <person name="Marques-Souza H."/>
            <person name="Tautz D."/>
            <person name="Tomoyasu Y."/>
            <person name="Trauner J."/>
            <person name="Van der Zee M."/>
            <person name="Vervoort M."/>
            <person name="Wittkopp N."/>
            <person name="Wimmer E.A."/>
            <person name="Yang X."/>
            <person name="Jones A.K."/>
            <person name="Sattelle D.B."/>
            <person name="Ebert P.R."/>
            <person name="Nelson D."/>
            <person name="Scott J.G."/>
            <person name="Beeman R.W."/>
            <person name="Muthukrishnan S."/>
            <person name="Kramer K.J."/>
            <person name="Arakane Y."/>
            <person name="Beeman R.W."/>
            <person name="Zhu Q."/>
            <person name="Hogenkamp D."/>
            <person name="Dixit R."/>
            <person name="Oppert B."/>
            <person name="Jiang H."/>
            <person name="Zou Z."/>
            <person name="Marshall J."/>
            <person name="Elpidina E."/>
            <person name="Vinokurov K."/>
            <person name="Oppert C."/>
            <person name="Zou Z."/>
            <person name="Evans J."/>
            <person name="Lu Z."/>
            <person name="Zhao P."/>
            <person name="Sumathipala N."/>
            <person name="Altincicek B."/>
            <person name="Vilcinskas A."/>
            <person name="Williams M."/>
            <person name="Hultmark D."/>
            <person name="Hetru C."/>
            <person name="Jiang H."/>
            <person name="Grimmelikhuijzen C.J."/>
            <person name="Hauser F."/>
            <person name="Cazzamali G."/>
            <person name="Williamson M."/>
            <person name="Park Y."/>
            <person name="Li B."/>
            <person name="Tanaka Y."/>
            <person name="Predel R."/>
            <person name="Neupert S."/>
            <person name="Schachtner J."/>
            <person name="Verleyen P."/>
            <person name="Raible F."/>
            <person name="Bork P."/>
            <person name="Friedrich M."/>
            <person name="Walden K.K."/>
            <person name="Robertson H.M."/>
            <person name="Angeli S."/>
            <person name="Foret S."/>
            <person name="Bucher G."/>
            <person name="Schuetz S."/>
            <person name="Maleszka R."/>
            <person name="Wimmer E.A."/>
            <person name="Beeman R.W."/>
            <person name="Lorenzen M."/>
            <person name="Tomoyasu Y."/>
            <person name="Miller S.C."/>
            <person name="Grossmann D."/>
            <person name="Bucher G."/>
        </authorList>
    </citation>
    <scope>NUCLEOTIDE SEQUENCE [LARGE SCALE GENOMIC DNA]</scope>
    <source>
        <strain evidence="2 3">Georgia GA2</strain>
    </source>
</reference>
<organism evidence="2 3">
    <name type="scientific">Tribolium castaneum</name>
    <name type="common">Red flour beetle</name>
    <dbReference type="NCBI Taxonomy" id="7070"/>
    <lineage>
        <taxon>Eukaryota</taxon>
        <taxon>Metazoa</taxon>
        <taxon>Ecdysozoa</taxon>
        <taxon>Arthropoda</taxon>
        <taxon>Hexapoda</taxon>
        <taxon>Insecta</taxon>
        <taxon>Pterygota</taxon>
        <taxon>Neoptera</taxon>
        <taxon>Endopterygota</taxon>
        <taxon>Coleoptera</taxon>
        <taxon>Polyphaga</taxon>
        <taxon>Cucujiformia</taxon>
        <taxon>Tenebrionidae</taxon>
        <taxon>Tenebrionidae incertae sedis</taxon>
        <taxon>Tribolium</taxon>
    </lineage>
</organism>
<feature type="compositionally biased region" description="Basic and acidic residues" evidence="1">
    <location>
        <begin position="58"/>
        <end position="68"/>
    </location>
</feature>
<evidence type="ECO:0000256" key="1">
    <source>
        <dbReference type="SAM" id="MobiDB-lite"/>
    </source>
</evidence>
<sequence>MVSKNAQVTTNNGATTNPAPATTVGTTTTETTATITGAKTTPTTTTTTQVRERRVKHHETPRIRETGAEYRTGPKVLRPAARPTKRQQEPTIKDGRET</sequence>
<name>A0A139W9X4_TRICA</name>
<accession>A0A139W9X4</accession>
<reference evidence="2 3" key="2">
    <citation type="journal article" date="2010" name="Nucleic Acids Res.">
        <title>BeetleBase in 2010: revisions to provide comprehensive genomic information for Tribolium castaneum.</title>
        <authorList>
            <person name="Kim H.S."/>
            <person name="Murphy T."/>
            <person name="Xia J."/>
            <person name="Caragea D."/>
            <person name="Park Y."/>
            <person name="Beeman R.W."/>
            <person name="Lorenzen M.D."/>
            <person name="Butcher S."/>
            <person name="Manak J.R."/>
            <person name="Brown S.J."/>
        </authorList>
    </citation>
    <scope>NUCLEOTIDE SEQUENCE [LARGE SCALE GENOMIC DNA]</scope>
    <source>
        <strain evidence="2 3">Georgia GA2</strain>
    </source>
</reference>
<dbReference type="AlphaFoldDB" id="A0A139W9X4"/>
<evidence type="ECO:0000313" key="2">
    <source>
        <dbReference type="EMBL" id="KYB24715.1"/>
    </source>
</evidence>
<gene>
    <name evidence="2" type="primary">AUGUSTUS-3.0.2_31296</name>
    <name evidence="2" type="ORF">TcasGA2_TC031296</name>
</gene>
<feature type="region of interest" description="Disordered" evidence="1">
    <location>
        <begin position="1"/>
        <end position="98"/>
    </location>
</feature>
<proteinExistence type="predicted"/>
<dbReference type="InParanoid" id="A0A139W9X4"/>
<feature type="compositionally biased region" description="Low complexity" evidence="1">
    <location>
        <begin position="9"/>
        <end position="48"/>
    </location>
</feature>